<proteinExistence type="predicted"/>
<feature type="compositionally biased region" description="Basic and acidic residues" evidence="1">
    <location>
        <begin position="15"/>
        <end position="33"/>
    </location>
</feature>
<accession>A0AAD9DFN5</accession>
<dbReference type="Proteomes" id="UP001224775">
    <property type="component" value="Unassembled WGS sequence"/>
</dbReference>
<name>A0AAD9DFN5_9STRA</name>
<organism evidence="2 3">
    <name type="scientific">Skeletonema marinoi</name>
    <dbReference type="NCBI Taxonomy" id="267567"/>
    <lineage>
        <taxon>Eukaryota</taxon>
        <taxon>Sar</taxon>
        <taxon>Stramenopiles</taxon>
        <taxon>Ochrophyta</taxon>
        <taxon>Bacillariophyta</taxon>
        <taxon>Coscinodiscophyceae</taxon>
        <taxon>Thalassiosirophycidae</taxon>
        <taxon>Thalassiosirales</taxon>
        <taxon>Skeletonemataceae</taxon>
        <taxon>Skeletonema</taxon>
        <taxon>Skeletonema marinoi-dohrnii complex</taxon>
    </lineage>
</organism>
<evidence type="ECO:0000256" key="1">
    <source>
        <dbReference type="SAM" id="MobiDB-lite"/>
    </source>
</evidence>
<evidence type="ECO:0000313" key="3">
    <source>
        <dbReference type="Proteomes" id="UP001224775"/>
    </source>
</evidence>
<keyword evidence="3" id="KW-1185">Reference proteome</keyword>
<evidence type="ECO:0000313" key="2">
    <source>
        <dbReference type="EMBL" id="KAK1745407.1"/>
    </source>
</evidence>
<dbReference type="AlphaFoldDB" id="A0AAD9DFN5"/>
<reference evidence="2" key="1">
    <citation type="submission" date="2023-06" db="EMBL/GenBank/DDBJ databases">
        <title>Survivors Of The Sea: Transcriptome response of Skeletonema marinoi to long-term dormancy.</title>
        <authorList>
            <person name="Pinder M.I.M."/>
            <person name="Kourtchenko O."/>
            <person name="Robertson E.K."/>
            <person name="Larsson T."/>
            <person name="Maumus F."/>
            <person name="Osuna-Cruz C.M."/>
            <person name="Vancaester E."/>
            <person name="Stenow R."/>
            <person name="Vandepoele K."/>
            <person name="Ploug H."/>
            <person name="Bruchert V."/>
            <person name="Godhe A."/>
            <person name="Topel M."/>
        </authorList>
    </citation>
    <scope>NUCLEOTIDE SEQUENCE</scope>
    <source>
        <strain evidence="2">R05AC</strain>
    </source>
</reference>
<gene>
    <name evidence="2" type="ORF">QTG54_003331</name>
</gene>
<feature type="region of interest" description="Disordered" evidence="1">
    <location>
        <begin position="1"/>
        <end position="33"/>
    </location>
</feature>
<sequence>MVITEPDPELQQGSDIEHTDATERVDTDHTPALHTDEVRPFQVRENQCSKTTQRKVPWMSRRRRVQATSMSVLFLSSFVASVIYFEIHAGAGHSSPLAKAYGTIQRLLGSSSGVKEAHQKQVLDQPSGVPAEDMLSIIILRRQEEENRFRRQEEILRRERLGRTRHARMEAQEEKRILIEEQKKVMEEKRLRVLQRQDEEKLRREEEIMLRKERLAIERRARIDAHEEKSRMAQDQSEEHYIDIVQGDEAMIPQEQETDVEVTEDERHPHVRRKAKLYTFAY</sequence>
<comment type="caution">
    <text evidence="2">The sequence shown here is derived from an EMBL/GenBank/DDBJ whole genome shotgun (WGS) entry which is preliminary data.</text>
</comment>
<dbReference type="EMBL" id="JATAAI010000005">
    <property type="protein sequence ID" value="KAK1745407.1"/>
    <property type="molecule type" value="Genomic_DNA"/>
</dbReference>
<protein>
    <submittedName>
        <fullName evidence="2">Uncharacterized protein</fullName>
    </submittedName>
</protein>